<dbReference type="InterPro" id="IPR036570">
    <property type="entry name" value="HORMA_dom_sf"/>
</dbReference>
<dbReference type="GO" id="GO:0000423">
    <property type="term" value="P:mitophagy"/>
    <property type="evidence" value="ECO:0007669"/>
    <property type="project" value="TreeGrafter"/>
</dbReference>
<evidence type="ECO:0000256" key="2">
    <source>
        <dbReference type="ARBA" id="ARBA00013801"/>
    </source>
</evidence>
<feature type="compositionally biased region" description="Low complexity" evidence="5">
    <location>
        <begin position="470"/>
        <end position="484"/>
    </location>
</feature>
<name>A0A1E4SRU9_9ASCO</name>
<dbReference type="EMBL" id="KV453909">
    <property type="protein sequence ID" value="ODV82132.1"/>
    <property type="molecule type" value="Genomic_DNA"/>
</dbReference>
<dbReference type="Pfam" id="PF10033">
    <property type="entry name" value="ATG13"/>
    <property type="match status" value="1"/>
</dbReference>
<dbReference type="GO" id="GO:0034497">
    <property type="term" value="P:protein localization to phagophore assembly site"/>
    <property type="evidence" value="ECO:0007669"/>
    <property type="project" value="TreeGrafter"/>
</dbReference>
<feature type="compositionally biased region" description="Polar residues" evidence="5">
    <location>
        <begin position="406"/>
        <end position="434"/>
    </location>
</feature>
<feature type="compositionally biased region" description="Basic and acidic residues" evidence="5">
    <location>
        <begin position="632"/>
        <end position="647"/>
    </location>
</feature>
<dbReference type="Proteomes" id="UP000094285">
    <property type="component" value="Unassembled WGS sequence"/>
</dbReference>
<dbReference type="InterPro" id="IPR018731">
    <property type="entry name" value="Atg13_N"/>
</dbReference>
<dbReference type="Gene3D" id="3.30.900.10">
    <property type="entry name" value="HORMA domain"/>
    <property type="match status" value="1"/>
</dbReference>
<feature type="compositionally biased region" description="Low complexity" evidence="5">
    <location>
        <begin position="435"/>
        <end position="449"/>
    </location>
</feature>
<feature type="domain" description="Autophagy-related protein 13 N-terminal" evidence="6">
    <location>
        <begin position="24"/>
        <end position="262"/>
    </location>
</feature>
<evidence type="ECO:0000256" key="1">
    <source>
        <dbReference type="ARBA" id="ARBA00005246"/>
    </source>
</evidence>
<proteinExistence type="inferred from homology"/>
<feature type="compositionally biased region" description="Low complexity" evidence="5">
    <location>
        <begin position="507"/>
        <end position="516"/>
    </location>
</feature>
<feature type="compositionally biased region" description="Acidic residues" evidence="5">
    <location>
        <begin position="723"/>
        <end position="732"/>
    </location>
</feature>
<gene>
    <name evidence="7" type="ORF">CANTADRAFT_88057</name>
</gene>
<dbReference type="AlphaFoldDB" id="A0A1E4SRU9"/>
<evidence type="ECO:0000256" key="3">
    <source>
        <dbReference type="ARBA" id="ARBA00023006"/>
    </source>
</evidence>
<dbReference type="GO" id="GO:0000407">
    <property type="term" value="C:phagophore assembly site"/>
    <property type="evidence" value="ECO:0007669"/>
    <property type="project" value="TreeGrafter"/>
</dbReference>
<dbReference type="RefSeq" id="XP_020067254.1">
    <property type="nucleotide sequence ID" value="XM_020211419.1"/>
</dbReference>
<accession>A0A1E4SRU9</accession>
<dbReference type="STRING" id="984487.A0A1E4SRU9"/>
<feature type="compositionally biased region" description="Low complexity" evidence="5">
    <location>
        <begin position="681"/>
        <end position="691"/>
    </location>
</feature>
<dbReference type="GO" id="GO:0005829">
    <property type="term" value="C:cytosol"/>
    <property type="evidence" value="ECO:0007669"/>
    <property type="project" value="TreeGrafter"/>
</dbReference>
<feature type="region of interest" description="Disordered" evidence="5">
    <location>
        <begin position="592"/>
        <end position="658"/>
    </location>
</feature>
<evidence type="ECO:0000313" key="8">
    <source>
        <dbReference type="Proteomes" id="UP000094285"/>
    </source>
</evidence>
<feature type="region of interest" description="Disordered" evidence="5">
    <location>
        <begin position="331"/>
        <end position="382"/>
    </location>
</feature>
<dbReference type="InterPro" id="IPR040182">
    <property type="entry name" value="ATG13"/>
</dbReference>
<dbReference type="GeneID" id="30985555"/>
<dbReference type="GO" id="GO:0034727">
    <property type="term" value="P:piecemeal microautophagy of the nucleus"/>
    <property type="evidence" value="ECO:0007669"/>
    <property type="project" value="TreeGrafter"/>
</dbReference>
<reference evidence="8" key="1">
    <citation type="submission" date="2016-05" db="EMBL/GenBank/DDBJ databases">
        <title>Comparative genomics of biotechnologically important yeasts.</title>
        <authorList>
            <consortium name="DOE Joint Genome Institute"/>
            <person name="Riley R."/>
            <person name="Haridas S."/>
            <person name="Wolfe K.H."/>
            <person name="Lopes M.R."/>
            <person name="Hittinger C.T."/>
            <person name="Goker M."/>
            <person name="Salamov A."/>
            <person name="Wisecaver J."/>
            <person name="Long T.M."/>
            <person name="Aerts A.L."/>
            <person name="Barry K."/>
            <person name="Choi C."/>
            <person name="Clum A."/>
            <person name="Coughlan A.Y."/>
            <person name="Deshpande S."/>
            <person name="Douglass A.P."/>
            <person name="Hanson S.J."/>
            <person name="Klenk H.-P."/>
            <person name="Labutti K."/>
            <person name="Lapidus A."/>
            <person name="Lindquist E."/>
            <person name="Lipzen A."/>
            <person name="Meier-Kolthoff J.P."/>
            <person name="Ohm R.A."/>
            <person name="Otillar R.P."/>
            <person name="Pangilinan J."/>
            <person name="Peng Y."/>
            <person name="Rokas A."/>
            <person name="Rosa C.A."/>
            <person name="Scheuner C."/>
            <person name="Sibirny A.A."/>
            <person name="Slot J.C."/>
            <person name="Stielow J.B."/>
            <person name="Sun H."/>
            <person name="Kurtzman C.P."/>
            <person name="Blackwell M."/>
            <person name="Grigoriev I.V."/>
            <person name="Jeffries T.W."/>
        </authorList>
    </citation>
    <scope>NUCLEOTIDE SEQUENCE [LARGE SCALE GENOMIC DNA]</scope>
    <source>
        <strain evidence="8">NRRL Y-17324</strain>
    </source>
</reference>
<sequence length="785" mass="85787">MYSNESKKLDPFVKKQNAKLTQVIQNFFNKAVQIVLQSRSLDTSTMQSSLTKNEDIIASKINKWFNLHMYNHPELSKDDLKLWKSCTDLTSIPPMIIETYLDLRQLTPSQTAVLKDDNGNEWTVAKTGSKKQEIVLERWLIEFDPNNVSGSLVDELPLIYKQAIILFRSMYGFSRLMPAFKLKKALAVNLASSKLSKLSLGNKILDGKQPILSKGRIGLSKSIIPHQMLTTESHVSHKHFQPIQTTLGTLKVSIAYRNHHDFAIHDNEEVLSTHFISMDTSTPDPEVEAPSKISSIDEELSSGEGQAIPNRDKDPNSNAFKRLSILSNASMSISPTSSGHRDTSISKKSSTPISQRPSIQPFKVGSITHTPTNSNTGAGSSLERRVSITSNKSTSNASLAALLRNPRSSTSSTHSFVNAPVSTSSGNTPIAVNISSSPHPRSVSSSHGSNLAPDEAGIFSNLEGASNTPRFSSSFGSRASRRFSNTSIRQSSLSNAGQGSGTGGGDTSILGTSTELTTSSGAPLSGLYIDDDISDFVRMIDSKSELRFSSYNHDSKQSSPFPNDPLNKFQLLKGHHQQIGENVSASLLLNNPGLQANSRHSSRKSSHSMYSPPGSLPSGSYEHSQLPSINSRLRERRSSSSHDENARKNSFPYSSHHSNASFLKAPLASMNRLAAAPITSTTSAHATAHGPSSKDAEKASGVKGLATTPSAYDKRTIHYENVFDDDDDEVHEDDPHYYLSNNHSSENLNSSNRGAFHNANHNRHQSDDYDDDLLFTMSDMNLTKN</sequence>
<evidence type="ECO:0000256" key="4">
    <source>
        <dbReference type="RuleBase" id="RU361214"/>
    </source>
</evidence>
<feature type="region of interest" description="Disordered" evidence="5">
    <location>
        <begin position="723"/>
        <end position="770"/>
    </location>
</feature>
<feature type="compositionally biased region" description="Low complexity" evidence="5">
    <location>
        <begin position="737"/>
        <end position="752"/>
    </location>
</feature>
<dbReference type="OrthoDB" id="70161at2759"/>
<dbReference type="GO" id="GO:1990316">
    <property type="term" value="C:Atg1/ULK1 kinase complex"/>
    <property type="evidence" value="ECO:0007669"/>
    <property type="project" value="InterPro"/>
</dbReference>
<dbReference type="Gene3D" id="6.10.140.1900">
    <property type="match status" value="1"/>
</dbReference>
<feature type="region of interest" description="Disordered" evidence="5">
    <location>
        <begin position="681"/>
        <end position="707"/>
    </location>
</feature>
<feature type="compositionally biased region" description="Low complexity" evidence="5">
    <location>
        <begin position="607"/>
        <end position="621"/>
    </location>
</feature>
<feature type="compositionally biased region" description="Polar residues" evidence="5">
    <location>
        <begin position="367"/>
        <end position="379"/>
    </location>
</feature>
<evidence type="ECO:0000256" key="5">
    <source>
        <dbReference type="SAM" id="MobiDB-lite"/>
    </source>
</evidence>
<evidence type="ECO:0000259" key="6">
    <source>
        <dbReference type="Pfam" id="PF10033"/>
    </source>
</evidence>
<organism evidence="7 8">
    <name type="scientific">Suhomyces tanzawaensis NRRL Y-17324</name>
    <dbReference type="NCBI Taxonomy" id="984487"/>
    <lineage>
        <taxon>Eukaryota</taxon>
        <taxon>Fungi</taxon>
        <taxon>Dikarya</taxon>
        <taxon>Ascomycota</taxon>
        <taxon>Saccharomycotina</taxon>
        <taxon>Pichiomycetes</taxon>
        <taxon>Debaryomycetaceae</taxon>
        <taxon>Suhomyces</taxon>
    </lineage>
</organism>
<feature type="region of interest" description="Disordered" evidence="5">
    <location>
        <begin position="278"/>
        <end position="318"/>
    </location>
</feature>
<keyword evidence="8" id="KW-1185">Reference proteome</keyword>
<dbReference type="PANTHER" id="PTHR13430:SF4">
    <property type="entry name" value="AUTOPHAGY-RELATED PROTEIN 13"/>
    <property type="match status" value="1"/>
</dbReference>
<protein>
    <recommendedName>
        <fullName evidence="2 4">Autophagy-related protein 13</fullName>
    </recommendedName>
</protein>
<keyword evidence="3 4" id="KW-0072">Autophagy</keyword>
<evidence type="ECO:0000313" key="7">
    <source>
        <dbReference type="EMBL" id="ODV82132.1"/>
    </source>
</evidence>
<feature type="region of interest" description="Disordered" evidence="5">
    <location>
        <begin position="405"/>
        <end position="516"/>
    </location>
</feature>
<dbReference type="PANTHER" id="PTHR13430">
    <property type="match status" value="1"/>
</dbReference>
<comment type="similarity">
    <text evidence="1 4">Belongs to the ATG13 family. Fungi subfamily.</text>
</comment>